<name>A0AAX2D6C2_9PSED</name>
<evidence type="ECO:0000313" key="3">
    <source>
        <dbReference type="EMBL" id="SDU14066.1"/>
    </source>
</evidence>
<keyword evidence="4" id="KW-1185">Reference proteome</keyword>
<evidence type="ECO:0000259" key="2">
    <source>
        <dbReference type="Pfam" id="PF18860"/>
    </source>
</evidence>
<feature type="domain" description="Abortive infection protein-like C-terminal" evidence="1">
    <location>
        <begin position="346"/>
        <end position="425"/>
    </location>
</feature>
<protein>
    <submittedName>
        <fullName evidence="3">Abortive infection C-terminus</fullName>
    </submittedName>
</protein>
<evidence type="ECO:0000313" key="4">
    <source>
        <dbReference type="Proteomes" id="UP000183772"/>
    </source>
</evidence>
<dbReference type="Pfam" id="PF14355">
    <property type="entry name" value="Abi_C"/>
    <property type="match status" value="1"/>
</dbReference>
<feature type="domain" description="AbiJ-NTD3" evidence="2">
    <location>
        <begin position="132"/>
        <end position="274"/>
    </location>
</feature>
<sequence length="439" mass="49468">MARPASYDDSQLSELGCGMEQTEIEPLLATVYAVLRAEGADEAAEVVRGHPANAELTGNDNWNGGINYWEIHFIIPALEYAKLGVRRVQLQERITTALRTVTEHEQSDAYSALIVPAREYHVDWRSGKSSNLPKSVRQNITDGLRLENVKWYGELNDVEFLSRLYELETLPSTDSRYKDAVGDIWQHRYNNDDWDDDWVFSDSRFNLLGGSAEAFLRFLCETVHPVVRPQREEAIKLVEHFNDQLQNAGWELYQEQQIAGRPRFSYRLISSAPTEANATRSVMRGRVVVEALSAGWMAKQIERLEYAVDSDPELAIGTAKELVESCCKSILTKREIPFTKADDLGNLTKKVTKALQLVPDGVSEAAKGAENIKNILRNLTQLTNNLTQLRGLYGTGHGKDGQHRGLQPRHARLAVAAAVAFIDFVSETHRYREASEPER</sequence>
<dbReference type="AlphaFoldDB" id="A0AAX2D6C2"/>
<gene>
    <name evidence="3" type="ORF">SAMN05216476_0614</name>
</gene>
<dbReference type="InterPro" id="IPR041427">
    <property type="entry name" value="AbiJ-NTD3"/>
</dbReference>
<organism evidence="3 4">
    <name type="scientific">Pseudomonas mediterranea</name>
    <dbReference type="NCBI Taxonomy" id="183795"/>
    <lineage>
        <taxon>Bacteria</taxon>
        <taxon>Pseudomonadati</taxon>
        <taxon>Pseudomonadota</taxon>
        <taxon>Gammaproteobacteria</taxon>
        <taxon>Pseudomonadales</taxon>
        <taxon>Pseudomonadaceae</taxon>
        <taxon>Pseudomonas</taxon>
    </lineage>
</organism>
<evidence type="ECO:0000259" key="1">
    <source>
        <dbReference type="Pfam" id="PF14355"/>
    </source>
</evidence>
<dbReference type="Pfam" id="PF18860">
    <property type="entry name" value="AbiJ_NTD3"/>
    <property type="match status" value="1"/>
</dbReference>
<dbReference type="Proteomes" id="UP000183772">
    <property type="component" value="Chromosome I"/>
</dbReference>
<proteinExistence type="predicted"/>
<accession>A0AAX2D6C2</accession>
<reference evidence="3 4" key="1">
    <citation type="submission" date="2016-10" db="EMBL/GenBank/DDBJ databases">
        <authorList>
            <person name="Varghese N."/>
            <person name="Submissions S."/>
        </authorList>
    </citation>
    <scope>NUCLEOTIDE SEQUENCE [LARGE SCALE GENOMIC DNA]</scope>
    <source>
        <strain evidence="3 4">DSM 16733</strain>
    </source>
</reference>
<dbReference type="InterPro" id="IPR026001">
    <property type="entry name" value="Abi-like_C"/>
</dbReference>
<dbReference type="EMBL" id="LT629790">
    <property type="protein sequence ID" value="SDU14066.1"/>
    <property type="molecule type" value="Genomic_DNA"/>
</dbReference>